<proteinExistence type="predicted"/>
<organism evidence="1 2">
    <name type="scientific">Nocardia aurea</name>
    <dbReference type="NCBI Taxonomy" id="2144174"/>
    <lineage>
        <taxon>Bacteria</taxon>
        <taxon>Bacillati</taxon>
        <taxon>Actinomycetota</taxon>
        <taxon>Actinomycetes</taxon>
        <taxon>Mycobacteriales</taxon>
        <taxon>Nocardiaceae</taxon>
        <taxon>Nocardia</taxon>
    </lineage>
</organism>
<dbReference type="EMBL" id="JBFAKC010000006">
    <property type="protein sequence ID" value="MEV0709252.1"/>
    <property type="molecule type" value="Genomic_DNA"/>
</dbReference>
<evidence type="ECO:0000313" key="2">
    <source>
        <dbReference type="Proteomes" id="UP001551695"/>
    </source>
</evidence>
<keyword evidence="2" id="KW-1185">Reference proteome</keyword>
<accession>A0ABV3FV06</accession>
<gene>
    <name evidence="1" type="ORF">AB0I48_16955</name>
</gene>
<comment type="caution">
    <text evidence="1">The sequence shown here is derived from an EMBL/GenBank/DDBJ whole genome shotgun (WGS) entry which is preliminary data.</text>
</comment>
<dbReference type="Proteomes" id="UP001551695">
    <property type="component" value="Unassembled WGS sequence"/>
</dbReference>
<reference evidence="1 2" key="1">
    <citation type="submission" date="2024-06" db="EMBL/GenBank/DDBJ databases">
        <title>The Natural Products Discovery Center: Release of the First 8490 Sequenced Strains for Exploring Actinobacteria Biosynthetic Diversity.</title>
        <authorList>
            <person name="Kalkreuter E."/>
            <person name="Kautsar S.A."/>
            <person name="Yang D."/>
            <person name="Bader C.D."/>
            <person name="Teijaro C.N."/>
            <person name="Fluegel L."/>
            <person name="Davis C.M."/>
            <person name="Simpson J.R."/>
            <person name="Lauterbach L."/>
            <person name="Steele A.D."/>
            <person name="Gui C."/>
            <person name="Meng S."/>
            <person name="Li G."/>
            <person name="Viehrig K."/>
            <person name="Ye F."/>
            <person name="Su P."/>
            <person name="Kiefer A.F."/>
            <person name="Nichols A."/>
            <person name="Cepeda A.J."/>
            <person name="Yan W."/>
            <person name="Fan B."/>
            <person name="Jiang Y."/>
            <person name="Adhikari A."/>
            <person name="Zheng C.-J."/>
            <person name="Schuster L."/>
            <person name="Cowan T.M."/>
            <person name="Smanski M.J."/>
            <person name="Chevrette M.G."/>
            <person name="De Carvalho L.P.S."/>
            <person name="Shen B."/>
        </authorList>
    </citation>
    <scope>NUCLEOTIDE SEQUENCE [LARGE SCALE GENOMIC DNA]</scope>
    <source>
        <strain evidence="1 2">NPDC050403</strain>
    </source>
</reference>
<dbReference type="RefSeq" id="WP_357784585.1">
    <property type="nucleotide sequence ID" value="NZ_JBFAKC010000006.1"/>
</dbReference>
<sequence length="490" mass="56530">MKTKAEPIDRYFSEYFDVDPKALEDYGALDVSVITDLPLFIDPFLLFTSDRPEYQELHEDILKYLRFLKSKSVAKLDSGLIDSWYRFAEVKQNWLGYTLLGNGGRGLGREFAEALYDTLATILSNFGEEDGTGTHLEKLTLIKDGVGKDSISDFTTNLIKEYLVLYTQKFAQENIAPAKRRKFVVPRVKFDYRTETWMRKRYDLPALDGDFVLLTPIDMLTLDEVWINHKGMIKSYDSIPPALPDKQLRAQVGNYFSRQLTRRPTKRERDDAAKRTFSEFPELIDEYIRQREEQWHDAAPSSARKVDDAKEVLVSQPKRAVEDLRNRTNFYDLPYDTYEEALSRVQAFKYYIEHQDGYRLINRKGGAFSKESEVQVYFGLLWTNSRFDVNREPNNGRGPVDFKISYGAGDKSLIEFKLGSNSSLKNNLEKQVEIYKMANKTDKAIKVIVCYSETQQMRVAKILAELNLLNEPSVVVIDARNDNKPSASTA</sequence>
<evidence type="ECO:0000313" key="1">
    <source>
        <dbReference type="EMBL" id="MEV0709252.1"/>
    </source>
</evidence>
<name>A0ABV3FV06_9NOCA</name>
<protein>
    <submittedName>
        <fullName evidence="1">Uncharacterized protein</fullName>
    </submittedName>
</protein>